<dbReference type="Proteomes" id="UP001266305">
    <property type="component" value="Unassembled WGS sequence"/>
</dbReference>
<keyword evidence="3" id="KW-1185">Reference proteome</keyword>
<protein>
    <recommendedName>
        <fullName evidence="4">Dopamine receptor D4</fullName>
    </recommendedName>
</protein>
<feature type="non-terminal residue" evidence="2">
    <location>
        <position position="54"/>
    </location>
</feature>
<comment type="caution">
    <text evidence="2">The sequence shown here is derived from an EMBL/GenBank/DDBJ whole genome shotgun (WGS) entry which is preliminary data.</text>
</comment>
<feature type="non-terminal residue" evidence="2">
    <location>
        <position position="1"/>
    </location>
</feature>
<evidence type="ECO:0000256" key="1">
    <source>
        <dbReference type="SAM" id="MobiDB-lite"/>
    </source>
</evidence>
<name>A0ABQ9W8P8_SAGOE</name>
<evidence type="ECO:0000313" key="3">
    <source>
        <dbReference type="Proteomes" id="UP001266305"/>
    </source>
</evidence>
<dbReference type="EMBL" id="JASSZA010000002">
    <property type="protein sequence ID" value="KAK2117810.1"/>
    <property type="molecule type" value="Genomic_DNA"/>
</dbReference>
<evidence type="ECO:0008006" key="4">
    <source>
        <dbReference type="Google" id="ProtNLM"/>
    </source>
</evidence>
<gene>
    <name evidence="2" type="ORF">P7K49_004697</name>
</gene>
<reference evidence="2 3" key="1">
    <citation type="submission" date="2023-05" db="EMBL/GenBank/DDBJ databases">
        <title>B98-5 Cell Line De Novo Hybrid Assembly: An Optical Mapping Approach.</title>
        <authorList>
            <person name="Kananen K."/>
            <person name="Auerbach J.A."/>
            <person name="Kautto E."/>
            <person name="Blachly J.S."/>
        </authorList>
    </citation>
    <scope>NUCLEOTIDE SEQUENCE [LARGE SCALE GENOMIC DNA]</scope>
    <source>
        <strain evidence="2">B95-8</strain>
        <tissue evidence="2">Cell line</tissue>
    </source>
</reference>
<proteinExistence type="predicted"/>
<feature type="compositionally biased region" description="Low complexity" evidence="1">
    <location>
        <begin position="10"/>
        <end position="31"/>
    </location>
</feature>
<sequence>PLTARPALLPSPGSRRPGTRSGPRPTTTLGSPLPPPPSLFSPAPTGPALTERRR</sequence>
<organism evidence="2 3">
    <name type="scientific">Saguinus oedipus</name>
    <name type="common">Cotton-top tamarin</name>
    <name type="synonym">Oedipomidas oedipus</name>
    <dbReference type="NCBI Taxonomy" id="9490"/>
    <lineage>
        <taxon>Eukaryota</taxon>
        <taxon>Metazoa</taxon>
        <taxon>Chordata</taxon>
        <taxon>Craniata</taxon>
        <taxon>Vertebrata</taxon>
        <taxon>Euteleostomi</taxon>
        <taxon>Mammalia</taxon>
        <taxon>Eutheria</taxon>
        <taxon>Euarchontoglires</taxon>
        <taxon>Primates</taxon>
        <taxon>Haplorrhini</taxon>
        <taxon>Platyrrhini</taxon>
        <taxon>Cebidae</taxon>
        <taxon>Callitrichinae</taxon>
        <taxon>Saguinus</taxon>
    </lineage>
</organism>
<evidence type="ECO:0000313" key="2">
    <source>
        <dbReference type="EMBL" id="KAK2117810.1"/>
    </source>
</evidence>
<feature type="region of interest" description="Disordered" evidence="1">
    <location>
        <begin position="1"/>
        <end position="54"/>
    </location>
</feature>
<accession>A0ABQ9W8P8</accession>